<proteinExistence type="predicted"/>
<name>C3ZS23_BRAFL</name>
<dbReference type="EMBL" id="GG666669">
    <property type="protein sequence ID" value="EEN44660.1"/>
    <property type="molecule type" value="Genomic_DNA"/>
</dbReference>
<evidence type="ECO:0000256" key="1">
    <source>
        <dbReference type="SAM" id="MobiDB-lite"/>
    </source>
</evidence>
<dbReference type="InParanoid" id="C3ZS23"/>
<protein>
    <submittedName>
        <fullName evidence="2">Uncharacterized protein</fullName>
    </submittedName>
</protein>
<sequence>MDDTCFHPNAFEHNRILKIKKESPRYSGCHNLDCFLHAVASGVVMASIEKLPSDGLPHGVYQVQMSCRKDLPTPNLIARESPREATERQSTTKCPRHLEVLNKCKDQARNDLDRREDTASTPACSGSIDFNYLSYTSAGQIRGNFEYVKCPTSKSQARKKTEHGALKFKFKPDVKTVYNPAIWTDERLEIKCAEAFENAMNRIDGGDYTEGLRKQWWGPFIDDYDQKTYWLKGDYIQEENPGPPRKKIFNFYFIHPEKLK</sequence>
<organism>
    <name type="scientific">Branchiostoma floridae</name>
    <name type="common">Florida lancelet</name>
    <name type="synonym">Amphioxus</name>
    <dbReference type="NCBI Taxonomy" id="7739"/>
    <lineage>
        <taxon>Eukaryota</taxon>
        <taxon>Metazoa</taxon>
        <taxon>Chordata</taxon>
        <taxon>Cephalochordata</taxon>
        <taxon>Leptocardii</taxon>
        <taxon>Amphioxiformes</taxon>
        <taxon>Branchiostomatidae</taxon>
        <taxon>Branchiostoma</taxon>
    </lineage>
</organism>
<dbReference type="AlphaFoldDB" id="C3ZS23"/>
<feature type="region of interest" description="Disordered" evidence="1">
    <location>
        <begin position="73"/>
        <end position="92"/>
    </location>
</feature>
<evidence type="ECO:0000313" key="2">
    <source>
        <dbReference type="EMBL" id="EEN44660.1"/>
    </source>
</evidence>
<accession>C3ZS23</accession>
<gene>
    <name evidence="2" type="ORF">BRAFLDRAFT_101560</name>
</gene>
<reference evidence="2" key="1">
    <citation type="journal article" date="2008" name="Nature">
        <title>The amphioxus genome and the evolution of the chordate karyotype.</title>
        <authorList>
            <consortium name="US DOE Joint Genome Institute (JGI-PGF)"/>
            <person name="Putnam N.H."/>
            <person name="Butts T."/>
            <person name="Ferrier D.E.K."/>
            <person name="Furlong R.F."/>
            <person name="Hellsten U."/>
            <person name="Kawashima T."/>
            <person name="Robinson-Rechavi M."/>
            <person name="Shoguchi E."/>
            <person name="Terry A."/>
            <person name="Yu J.-K."/>
            <person name="Benito-Gutierrez E.L."/>
            <person name="Dubchak I."/>
            <person name="Garcia-Fernandez J."/>
            <person name="Gibson-Brown J.J."/>
            <person name="Grigoriev I.V."/>
            <person name="Horton A.C."/>
            <person name="de Jong P.J."/>
            <person name="Jurka J."/>
            <person name="Kapitonov V.V."/>
            <person name="Kohara Y."/>
            <person name="Kuroki Y."/>
            <person name="Lindquist E."/>
            <person name="Lucas S."/>
            <person name="Osoegawa K."/>
            <person name="Pennacchio L.A."/>
            <person name="Salamov A.A."/>
            <person name="Satou Y."/>
            <person name="Sauka-Spengler T."/>
            <person name="Schmutz J."/>
            <person name="Shin-I T."/>
            <person name="Toyoda A."/>
            <person name="Bronner-Fraser M."/>
            <person name="Fujiyama A."/>
            <person name="Holland L.Z."/>
            <person name="Holland P.W.H."/>
            <person name="Satoh N."/>
            <person name="Rokhsar D.S."/>
        </authorList>
    </citation>
    <scope>NUCLEOTIDE SEQUENCE [LARGE SCALE GENOMIC DNA]</scope>
    <source>
        <strain evidence="2">S238N-H82</strain>
        <tissue evidence="2">Testes</tissue>
    </source>
</reference>